<evidence type="ECO:0000313" key="8">
    <source>
        <dbReference type="EMBL" id="RYR56291.1"/>
    </source>
</evidence>
<reference evidence="8 9" key="1">
    <citation type="submission" date="2019-01" db="EMBL/GenBank/DDBJ databases">
        <title>Sequencing of cultivated peanut Arachis hypogaea provides insights into genome evolution and oil improvement.</title>
        <authorList>
            <person name="Chen X."/>
        </authorList>
    </citation>
    <scope>NUCLEOTIDE SEQUENCE [LARGE SCALE GENOMIC DNA]</scope>
    <source>
        <strain evidence="9">cv. Fuhuasheng</strain>
        <tissue evidence="8">Leaves</tissue>
    </source>
</reference>
<dbReference type="InterPro" id="IPR005123">
    <property type="entry name" value="Oxoglu/Fe-dep_dioxygenase_dom"/>
</dbReference>
<keyword evidence="3 6" id="KW-0479">Metal-binding</keyword>
<feature type="domain" description="Fe2OG dioxygenase" evidence="7">
    <location>
        <begin position="267"/>
        <end position="367"/>
    </location>
</feature>
<dbReference type="InterPro" id="IPR027443">
    <property type="entry name" value="IPNS-like_sf"/>
</dbReference>
<dbReference type="InterPro" id="IPR026992">
    <property type="entry name" value="DIOX_N"/>
</dbReference>
<evidence type="ECO:0000256" key="6">
    <source>
        <dbReference type="RuleBase" id="RU003682"/>
    </source>
</evidence>
<dbReference type="FunFam" id="2.60.120.330:FF:000005">
    <property type="entry name" value="1-aminocyclopropane-1-carboxylate oxidase homolog 1"/>
    <property type="match status" value="1"/>
</dbReference>
<dbReference type="InterPro" id="IPR044861">
    <property type="entry name" value="IPNS-like_FE2OG_OXY"/>
</dbReference>
<keyword evidence="4 6" id="KW-0560">Oxidoreductase</keyword>
<sequence length="441" mass="50397">MKPWPENEQNYYKISSFHPCPKRKKIFLSPTFSSLQGTESQNLDLLYFSAKFPFMESESVGDSTYDRKAEVQAFDDSKTGVKGLLDSGMTKIPSMFYVKLDPLENTKPSDSNFSIPIIDLQDIYKSSLLRCQVVDQIRSASQKWGFFQVINHGVPKDVMDEMISGICRFHEQEAELKKPFYSRDSNKKVRYFSNSKLFRDYAATWRDTISFVANPDLLNPEQLPAVCRDIVFEYAKQVRALGIIIFELLSEALGLNSSYLKDMDAAEALHIMGNYYPHCPEPDLTLGLTKHTDFDFMTILLQDQIGGLQVLHQNQWVDVPPMQGALVVNIGDILQLMSNDKFVSVYHRVKAKTVGPRISVTTFFMDLTTSECTSQVYGPIKELLSDENPPLYRDVTRKEIMENYYAKGLDGNSYLIPLSSARCQSMFNVHINFRVLIIPYN</sequence>
<dbReference type="PROSITE" id="PS51471">
    <property type="entry name" value="FE2OG_OXY"/>
    <property type="match status" value="1"/>
</dbReference>
<dbReference type="GO" id="GO:0046872">
    <property type="term" value="F:metal ion binding"/>
    <property type="evidence" value="ECO:0007669"/>
    <property type="project" value="UniProtKB-KW"/>
</dbReference>
<dbReference type="EMBL" id="SDMP01000005">
    <property type="protein sequence ID" value="RYR56291.1"/>
    <property type="molecule type" value="Genomic_DNA"/>
</dbReference>
<name>A0A445CZG4_ARAHY</name>
<evidence type="ECO:0000256" key="1">
    <source>
        <dbReference type="ARBA" id="ARBA00001962"/>
    </source>
</evidence>
<dbReference type="AlphaFoldDB" id="A0A445CZG4"/>
<evidence type="ECO:0000256" key="3">
    <source>
        <dbReference type="ARBA" id="ARBA00022723"/>
    </source>
</evidence>
<dbReference type="Gene3D" id="2.60.120.330">
    <property type="entry name" value="B-lactam Antibiotic, Isopenicillin N Synthase, Chain"/>
    <property type="match status" value="1"/>
</dbReference>
<evidence type="ECO:0000259" key="7">
    <source>
        <dbReference type="PROSITE" id="PS51471"/>
    </source>
</evidence>
<dbReference type="Pfam" id="PF14226">
    <property type="entry name" value="DIOX_N"/>
    <property type="match status" value="1"/>
</dbReference>
<gene>
    <name evidence="8" type="ORF">Ahy_A05g022030</name>
</gene>
<evidence type="ECO:0000256" key="4">
    <source>
        <dbReference type="ARBA" id="ARBA00023002"/>
    </source>
</evidence>
<proteinExistence type="inferred from homology"/>
<protein>
    <recommendedName>
        <fullName evidence="7">Fe2OG dioxygenase domain-containing protein</fullName>
    </recommendedName>
</protein>
<evidence type="ECO:0000256" key="5">
    <source>
        <dbReference type="ARBA" id="ARBA00023004"/>
    </source>
</evidence>
<comment type="caution">
    <text evidence="8">The sequence shown here is derived from an EMBL/GenBank/DDBJ whole genome shotgun (WGS) entry which is preliminary data.</text>
</comment>
<dbReference type="PANTHER" id="PTHR10209:SF695">
    <property type="entry name" value="2-OXOGLUTARATE-DEPENDENT DIOXYGENASE"/>
    <property type="match status" value="1"/>
</dbReference>
<comment type="cofactor">
    <cofactor evidence="1">
        <name>Fe cation</name>
        <dbReference type="ChEBI" id="CHEBI:24875"/>
    </cofactor>
</comment>
<evidence type="ECO:0000313" key="9">
    <source>
        <dbReference type="Proteomes" id="UP000289738"/>
    </source>
</evidence>
<accession>A0A445CZG4</accession>
<organism evidence="8 9">
    <name type="scientific">Arachis hypogaea</name>
    <name type="common">Peanut</name>
    <dbReference type="NCBI Taxonomy" id="3818"/>
    <lineage>
        <taxon>Eukaryota</taxon>
        <taxon>Viridiplantae</taxon>
        <taxon>Streptophyta</taxon>
        <taxon>Embryophyta</taxon>
        <taxon>Tracheophyta</taxon>
        <taxon>Spermatophyta</taxon>
        <taxon>Magnoliopsida</taxon>
        <taxon>eudicotyledons</taxon>
        <taxon>Gunneridae</taxon>
        <taxon>Pentapetalae</taxon>
        <taxon>rosids</taxon>
        <taxon>fabids</taxon>
        <taxon>Fabales</taxon>
        <taxon>Fabaceae</taxon>
        <taxon>Papilionoideae</taxon>
        <taxon>50 kb inversion clade</taxon>
        <taxon>dalbergioids sensu lato</taxon>
        <taxon>Dalbergieae</taxon>
        <taxon>Pterocarpus clade</taxon>
        <taxon>Arachis</taxon>
    </lineage>
</organism>
<comment type="similarity">
    <text evidence="2 6">Belongs to the iron/ascorbate-dependent oxidoreductase family.</text>
</comment>
<dbReference type="Pfam" id="PF03171">
    <property type="entry name" value="2OG-FeII_Oxy"/>
    <property type="match status" value="1"/>
</dbReference>
<dbReference type="PANTHER" id="PTHR10209">
    <property type="entry name" value="OXIDOREDUCTASE, 2OG-FE II OXYGENASE FAMILY PROTEIN"/>
    <property type="match status" value="1"/>
</dbReference>
<dbReference type="GO" id="GO:0051213">
    <property type="term" value="F:dioxygenase activity"/>
    <property type="evidence" value="ECO:0007669"/>
    <property type="project" value="UniProtKB-ARBA"/>
</dbReference>
<keyword evidence="9" id="KW-1185">Reference proteome</keyword>
<dbReference type="Proteomes" id="UP000289738">
    <property type="component" value="Chromosome A05"/>
</dbReference>
<evidence type="ECO:0000256" key="2">
    <source>
        <dbReference type="ARBA" id="ARBA00008056"/>
    </source>
</evidence>
<keyword evidence="5 6" id="KW-0408">Iron</keyword>
<dbReference type="SUPFAM" id="SSF51197">
    <property type="entry name" value="Clavaminate synthase-like"/>
    <property type="match status" value="1"/>
</dbReference>